<proteinExistence type="predicted"/>
<feature type="region of interest" description="Disordered" evidence="1">
    <location>
        <begin position="1"/>
        <end position="34"/>
    </location>
</feature>
<name>A0A6J4KED1_9BACT</name>
<gene>
    <name evidence="2" type="ORF">AVDCRST_MAG40-511</name>
</gene>
<dbReference type="AlphaFoldDB" id="A0A6J4KED1"/>
<accession>A0A6J4KED1</accession>
<feature type="non-terminal residue" evidence="2">
    <location>
        <position position="1"/>
    </location>
</feature>
<feature type="non-terminal residue" evidence="2">
    <location>
        <position position="34"/>
    </location>
</feature>
<evidence type="ECO:0000313" key="2">
    <source>
        <dbReference type="EMBL" id="CAA9303424.1"/>
    </source>
</evidence>
<protein>
    <submittedName>
        <fullName evidence="2">Uncharacterized protein</fullName>
    </submittedName>
</protein>
<sequence length="34" mass="3546">AYSAPHARPPILRRPGLLPLAPEHGPGVAAHARV</sequence>
<organism evidence="2">
    <name type="scientific">uncultured Gemmatimonadaceae bacterium</name>
    <dbReference type="NCBI Taxonomy" id="246130"/>
    <lineage>
        <taxon>Bacteria</taxon>
        <taxon>Pseudomonadati</taxon>
        <taxon>Gemmatimonadota</taxon>
        <taxon>Gemmatimonadia</taxon>
        <taxon>Gemmatimonadales</taxon>
        <taxon>Gemmatimonadaceae</taxon>
        <taxon>environmental samples</taxon>
    </lineage>
</organism>
<feature type="compositionally biased region" description="Low complexity" evidence="1">
    <location>
        <begin position="9"/>
        <end position="20"/>
    </location>
</feature>
<evidence type="ECO:0000256" key="1">
    <source>
        <dbReference type="SAM" id="MobiDB-lite"/>
    </source>
</evidence>
<dbReference type="EMBL" id="CADCTX010000148">
    <property type="protein sequence ID" value="CAA9303424.1"/>
    <property type="molecule type" value="Genomic_DNA"/>
</dbReference>
<reference evidence="2" key="1">
    <citation type="submission" date="2020-02" db="EMBL/GenBank/DDBJ databases">
        <authorList>
            <person name="Meier V. D."/>
        </authorList>
    </citation>
    <scope>NUCLEOTIDE SEQUENCE</scope>
    <source>
        <strain evidence="2">AVDCRST_MAG40</strain>
    </source>
</reference>